<feature type="domain" description="SnoaL-like" evidence="2">
    <location>
        <begin position="157"/>
        <end position="272"/>
    </location>
</feature>
<feature type="region of interest" description="Disordered" evidence="1">
    <location>
        <begin position="72"/>
        <end position="92"/>
    </location>
</feature>
<organism evidence="3 4">
    <name type="scientific">Eiseniibacteriota bacterium</name>
    <dbReference type="NCBI Taxonomy" id="2212470"/>
    <lineage>
        <taxon>Bacteria</taxon>
        <taxon>Candidatus Eiseniibacteriota</taxon>
    </lineage>
</organism>
<proteinExistence type="predicted"/>
<name>A0A538T8E4_UNCEI</name>
<feature type="compositionally biased region" description="Basic and acidic residues" evidence="1">
    <location>
        <begin position="74"/>
        <end position="90"/>
    </location>
</feature>
<dbReference type="Gene3D" id="3.10.450.50">
    <property type="match status" value="1"/>
</dbReference>
<evidence type="ECO:0000313" key="4">
    <source>
        <dbReference type="Proteomes" id="UP000320913"/>
    </source>
</evidence>
<sequence length="336" mass="35919">MPAGRMEVSSIVPAFTRASPQSSRRAAPTHFGLSGPRITLFRGSERIRRSSRDTRGNLCHANFSEASRMKRPIRREATGAENRKKAERGLASRGIVPTRVRVRPTRRSGLPLPAPDRGGLIVMSKAPFVLAALLLVATLGISSTELAPAKPSITAQQFVKSYVKALNHADVASMMKMFSKSEGVTSIGDGTISHGWRSIKTDAQQVVGREGTFKFTTGVVEVTPLGSAHVLAVVPLTVQTVGQDEDVELPAAMTFVLAREGRSWKVIHEHWSSKSEDDSAIQGDPGEDAPEFGNPEGPVADHDPRLDLTAAPRAGARCAHGMTCRGGRTSASTSAL</sequence>
<dbReference type="Pfam" id="PF13474">
    <property type="entry name" value="SnoaL_3"/>
    <property type="match status" value="1"/>
</dbReference>
<reference evidence="3 4" key="1">
    <citation type="journal article" date="2019" name="Nat. Microbiol.">
        <title>Mediterranean grassland soil C-N compound turnover is dependent on rainfall and depth, and is mediated by genomically divergent microorganisms.</title>
        <authorList>
            <person name="Diamond S."/>
            <person name="Andeer P.F."/>
            <person name="Li Z."/>
            <person name="Crits-Christoph A."/>
            <person name="Burstein D."/>
            <person name="Anantharaman K."/>
            <person name="Lane K.R."/>
            <person name="Thomas B.C."/>
            <person name="Pan C."/>
            <person name="Northen T.R."/>
            <person name="Banfield J.F."/>
        </authorList>
    </citation>
    <scope>NUCLEOTIDE SEQUENCE [LARGE SCALE GENOMIC DNA]</scope>
    <source>
        <strain evidence="3">WS_5</strain>
    </source>
</reference>
<dbReference type="SUPFAM" id="SSF54427">
    <property type="entry name" value="NTF2-like"/>
    <property type="match status" value="1"/>
</dbReference>
<dbReference type="InterPro" id="IPR032710">
    <property type="entry name" value="NTF2-like_dom_sf"/>
</dbReference>
<evidence type="ECO:0000313" key="3">
    <source>
        <dbReference type="EMBL" id="TMQ59911.1"/>
    </source>
</evidence>
<dbReference type="CDD" id="cd00531">
    <property type="entry name" value="NTF2_like"/>
    <property type="match status" value="1"/>
</dbReference>
<dbReference type="Proteomes" id="UP000320913">
    <property type="component" value="Unassembled WGS sequence"/>
</dbReference>
<dbReference type="InterPro" id="IPR037401">
    <property type="entry name" value="SnoaL-like"/>
</dbReference>
<accession>A0A538T8E4</accession>
<evidence type="ECO:0000256" key="1">
    <source>
        <dbReference type="SAM" id="MobiDB-lite"/>
    </source>
</evidence>
<feature type="region of interest" description="Disordered" evidence="1">
    <location>
        <begin position="1"/>
        <end position="34"/>
    </location>
</feature>
<dbReference type="AlphaFoldDB" id="A0A538T8E4"/>
<feature type="region of interest" description="Disordered" evidence="1">
    <location>
        <begin position="270"/>
        <end position="306"/>
    </location>
</feature>
<evidence type="ECO:0000259" key="2">
    <source>
        <dbReference type="Pfam" id="PF13474"/>
    </source>
</evidence>
<dbReference type="EMBL" id="VBOV01000089">
    <property type="protein sequence ID" value="TMQ59911.1"/>
    <property type="molecule type" value="Genomic_DNA"/>
</dbReference>
<protein>
    <recommendedName>
        <fullName evidence="2">SnoaL-like domain-containing protein</fullName>
    </recommendedName>
</protein>
<comment type="caution">
    <text evidence="3">The sequence shown here is derived from an EMBL/GenBank/DDBJ whole genome shotgun (WGS) entry which is preliminary data.</text>
</comment>
<gene>
    <name evidence="3" type="ORF">E6K75_03535</name>
</gene>